<feature type="transmembrane region" description="Helical" evidence="9">
    <location>
        <begin position="477"/>
        <end position="495"/>
    </location>
</feature>
<evidence type="ECO:0000313" key="12">
    <source>
        <dbReference type="Proteomes" id="UP000094336"/>
    </source>
</evidence>
<dbReference type="GO" id="GO:0005366">
    <property type="term" value="F:myo-inositol:proton symporter activity"/>
    <property type="evidence" value="ECO:0007669"/>
    <property type="project" value="TreeGrafter"/>
</dbReference>
<dbReference type="GO" id="GO:1904679">
    <property type="term" value="P:myo-inositol import across plasma membrane"/>
    <property type="evidence" value="ECO:0007669"/>
    <property type="project" value="TreeGrafter"/>
</dbReference>
<dbReference type="InterPro" id="IPR050814">
    <property type="entry name" value="Myo-inositol_Transporter"/>
</dbReference>
<organism evidence="11 12">
    <name type="scientific">Babjeviella inositovora NRRL Y-12698</name>
    <dbReference type="NCBI Taxonomy" id="984486"/>
    <lineage>
        <taxon>Eukaryota</taxon>
        <taxon>Fungi</taxon>
        <taxon>Dikarya</taxon>
        <taxon>Ascomycota</taxon>
        <taxon>Saccharomycotina</taxon>
        <taxon>Pichiomycetes</taxon>
        <taxon>Serinales incertae sedis</taxon>
        <taxon>Babjeviella</taxon>
    </lineage>
</organism>
<dbReference type="InterPro" id="IPR005828">
    <property type="entry name" value="MFS_sugar_transport-like"/>
</dbReference>
<feature type="transmembrane region" description="Helical" evidence="9">
    <location>
        <begin position="445"/>
        <end position="465"/>
    </location>
</feature>
<evidence type="ECO:0000259" key="10">
    <source>
        <dbReference type="PROSITE" id="PS50850"/>
    </source>
</evidence>
<keyword evidence="3 8" id="KW-0813">Transport</keyword>
<feature type="domain" description="Major facilitator superfamily (MFS) profile" evidence="10">
    <location>
        <begin position="53"/>
        <end position="499"/>
    </location>
</feature>
<name>A0A1E3QWM6_9ASCO</name>
<dbReference type="PANTHER" id="PTHR48020:SF12">
    <property type="entry name" value="PROTON MYO-INOSITOL COTRANSPORTER"/>
    <property type="match status" value="1"/>
</dbReference>
<dbReference type="PRINTS" id="PR00171">
    <property type="entry name" value="SUGRTRNSPORT"/>
</dbReference>
<dbReference type="STRING" id="984486.A0A1E3QWM6"/>
<evidence type="ECO:0000256" key="8">
    <source>
        <dbReference type="RuleBase" id="RU003346"/>
    </source>
</evidence>
<dbReference type="GO" id="GO:0016020">
    <property type="term" value="C:membrane"/>
    <property type="evidence" value="ECO:0007669"/>
    <property type="project" value="UniProtKB-SubCell"/>
</dbReference>
<gene>
    <name evidence="11" type="ORF">BABINDRAFT_32637</name>
</gene>
<reference evidence="12" key="1">
    <citation type="submission" date="2016-05" db="EMBL/GenBank/DDBJ databases">
        <title>Comparative genomics of biotechnologically important yeasts.</title>
        <authorList>
            <consortium name="DOE Joint Genome Institute"/>
            <person name="Riley R."/>
            <person name="Haridas S."/>
            <person name="Wolfe K.H."/>
            <person name="Lopes M.R."/>
            <person name="Hittinger C.T."/>
            <person name="Goker M."/>
            <person name="Salamov A."/>
            <person name="Wisecaver J."/>
            <person name="Long T.M."/>
            <person name="Aerts A.L."/>
            <person name="Barry K."/>
            <person name="Choi C."/>
            <person name="Clum A."/>
            <person name="Coughlan A.Y."/>
            <person name="Deshpande S."/>
            <person name="Douglass A.P."/>
            <person name="Hanson S.J."/>
            <person name="Klenk H.-P."/>
            <person name="Labutti K."/>
            <person name="Lapidus A."/>
            <person name="Lindquist E."/>
            <person name="Lipzen A."/>
            <person name="Meier-Kolthoff J.P."/>
            <person name="Ohm R.A."/>
            <person name="Otillar R.P."/>
            <person name="Pangilinan J."/>
            <person name="Peng Y."/>
            <person name="Rokas A."/>
            <person name="Rosa C.A."/>
            <person name="Scheuner C."/>
            <person name="Sibirny A.A."/>
            <person name="Slot J.C."/>
            <person name="Stielow J.B."/>
            <person name="Sun H."/>
            <person name="Kurtzman C.P."/>
            <person name="Blackwell M."/>
            <person name="Grigoriev I.V."/>
            <person name="Jeffries T.W."/>
        </authorList>
    </citation>
    <scope>NUCLEOTIDE SEQUENCE [LARGE SCALE GENOMIC DNA]</scope>
    <source>
        <strain evidence="12">NRRL Y-12698</strain>
    </source>
</reference>
<feature type="transmembrane region" description="Helical" evidence="9">
    <location>
        <begin position="128"/>
        <end position="145"/>
    </location>
</feature>
<dbReference type="PROSITE" id="PS50850">
    <property type="entry name" value="MFS"/>
    <property type="match status" value="1"/>
</dbReference>
<comment type="similarity">
    <text evidence="2 8">Belongs to the major facilitator superfamily. Sugar transporter (TC 2.A.1.1) family.</text>
</comment>
<dbReference type="SUPFAM" id="SSF103473">
    <property type="entry name" value="MFS general substrate transporter"/>
    <property type="match status" value="1"/>
</dbReference>
<feature type="transmembrane region" description="Helical" evidence="9">
    <location>
        <begin position="211"/>
        <end position="230"/>
    </location>
</feature>
<keyword evidence="6 9" id="KW-0472">Membrane</keyword>
<evidence type="ECO:0000256" key="2">
    <source>
        <dbReference type="ARBA" id="ARBA00010992"/>
    </source>
</evidence>
<evidence type="ECO:0000256" key="1">
    <source>
        <dbReference type="ARBA" id="ARBA00004141"/>
    </source>
</evidence>
<keyword evidence="12" id="KW-1185">Reference proteome</keyword>
<dbReference type="GeneID" id="30149450"/>
<keyword evidence="5 9" id="KW-1133">Transmembrane helix</keyword>
<feature type="transmembrane region" description="Helical" evidence="9">
    <location>
        <begin position="402"/>
        <end position="424"/>
    </location>
</feature>
<evidence type="ECO:0000256" key="5">
    <source>
        <dbReference type="ARBA" id="ARBA00022989"/>
    </source>
</evidence>
<feature type="transmembrane region" description="Helical" evidence="9">
    <location>
        <begin position="180"/>
        <end position="199"/>
    </location>
</feature>
<feature type="transmembrane region" description="Helical" evidence="9">
    <location>
        <begin position="365"/>
        <end position="390"/>
    </location>
</feature>
<dbReference type="PROSITE" id="PS00217">
    <property type="entry name" value="SUGAR_TRANSPORT_2"/>
    <property type="match status" value="1"/>
</dbReference>
<dbReference type="Pfam" id="PF00083">
    <property type="entry name" value="Sugar_tr"/>
    <property type="match status" value="1"/>
</dbReference>
<comment type="subcellular location">
    <subcellularLocation>
        <location evidence="1">Membrane</location>
        <topology evidence="1">Multi-pass membrane protein</topology>
    </subcellularLocation>
</comment>
<dbReference type="OrthoDB" id="6339427at2759"/>
<sequence length="539" mass="58121">MIRLASKSLASNEDLSTVTSQVVNEKETHAVHEGNSSIIQLVQAKPTVLVLVLTFVASISGFMFGYDTGYISSALVVIGTDLDNKVLSYGEKQFITSATSLGALIGAIFAGILADLYGRKKVILGSNVLFLWGAAMQTGCHTVWVMIGGRFIMGFGVGIGSLIAPLYISETAPTHFRGRLVVINCLSITGGQLVAYAIGAGVTHLHNGWRLLVGLSLIPPAVQFVMFFFLPDTPRYLISKGKLEEAKSVLARTHSDASPELIEAKVQEMSLTVTSMAGSNPFVQSWNAIKQLHTVPSNFRALVIGCGMQGIQQFTGFNSLMYFSATIFESIGFKDSVAVSIIVAATNFVFTIVAFFIIDKVGRRRILLVGIPGMMISLIVCAIAFHFFGIKFVDGAAVVNHVGISGWGIVIIVSMICFTATYAFSIGNVPWQQSELFQQDVRGVGTAYCTATNWAGSLVISSTFLTMLQKISATGTFSFFAGLCFVSFIFIWFCYPELGGLELEETQQLLTGGFNIKASKELARRRKQAAKLAKSGELA</sequence>
<protein>
    <recommendedName>
        <fullName evidence="10">Major facilitator superfamily (MFS) profile domain-containing protein</fullName>
    </recommendedName>
</protein>
<feature type="transmembrane region" description="Helical" evidence="9">
    <location>
        <begin position="151"/>
        <end position="168"/>
    </location>
</feature>
<comment type="catalytic activity">
    <reaction evidence="7">
        <text>myo-inositol(out) + H(+)(out) = myo-inositol(in) + H(+)(in)</text>
        <dbReference type="Rhea" id="RHEA:60364"/>
        <dbReference type="ChEBI" id="CHEBI:15378"/>
        <dbReference type="ChEBI" id="CHEBI:17268"/>
    </reaction>
</comment>
<dbReference type="InterPro" id="IPR036259">
    <property type="entry name" value="MFS_trans_sf"/>
</dbReference>
<dbReference type="InterPro" id="IPR005829">
    <property type="entry name" value="Sugar_transporter_CS"/>
</dbReference>
<evidence type="ECO:0000256" key="3">
    <source>
        <dbReference type="ARBA" id="ARBA00022448"/>
    </source>
</evidence>
<evidence type="ECO:0000256" key="6">
    <source>
        <dbReference type="ARBA" id="ARBA00023136"/>
    </source>
</evidence>
<dbReference type="AlphaFoldDB" id="A0A1E3QWM6"/>
<feature type="transmembrane region" description="Helical" evidence="9">
    <location>
        <begin position="48"/>
        <end position="66"/>
    </location>
</feature>
<evidence type="ECO:0000256" key="9">
    <source>
        <dbReference type="SAM" id="Phobius"/>
    </source>
</evidence>
<dbReference type="PROSITE" id="PS00216">
    <property type="entry name" value="SUGAR_TRANSPORT_1"/>
    <property type="match status" value="2"/>
</dbReference>
<dbReference type="InterPro" id="IPR020846">
    <property type="entry name" value="MFS_dom"/>
</dbReference>
<dbReference type="Proteomes" id="UP000094336">
    <property type="component" value="Unassembled WGS sequence"/>
</dbReference>
<feature type="transmembrane region" description="Helical" evidence="9">
    <location>
        <begin position="94"/>
        <end position="116"/>
    </location>
</feature>
<dbReference type="RefSeq" id="XP_018987369.1">
    <property type="nucleotide sequence ID" value="XM_019131597.1"/>
</dbReference>
<dbReference type="FunFam" id="1.20.1250.20:FF:000073">
    <property type="entry name" value="MFS myo-inositol transporter, putative"/>
    <property type="match status" value="1"/>
</dbReference>
<dbReference type="PANTHER" id="PTHR48020">
    <property type="entry name" value="PROTON MYO-INOSITOL COTRANSPORTER"/>
    <property type="match status" value="1"/>
</dbReference>
<dbReference type="EMBL" id="KV454427">
    <property type="protein sequence ID" value="ODQ82041.1"/>
    <property type="molecule type" value="Genomic_DNA"/>
</dbReference>
<dbReference type="CDD" id="cd17360">
    <property type="entry name" value="MFS_HMIT_like"/>
    <property type="match status" value="1"/>
</dbReference>
<keyword evidence="4 9" id="KW-0812">Transmembrane</keyword>
<evidence type="ECO:0000313" key="11">
    <source>
        <dbReference type="EMBL" id="ODQ82041.1"/>
    </source>
</evidence>
<dbReference type="NCBIfam" id="TIGR00879">
    <property type="entry name" value="SP"/>
    <property type="match status" value="1"/>
</dbReference>
<evidence type="ECO:0000256" key="7">
    <source>
        <dbReference type="ARBA" id="ARBA00049119"/>
    </source>
</evidence>
<accession>A0A1E3QWM6</accession>
<dbReference type="Gene3D" id="1.20.1250.20">
    <property type="entry name" value="MFS general substrate transporter like domains"/>
    <property type="match status" value="1"/>
</dbReference>
<proteinExistence type="inferred from homology"/>
<evidence type="ECO:0000256" key="4">
    <source>
        <dbReference type="ARBA" id="ARBA00022692"/>
    </source>
</evidence>
<dbReference type="InterPro" id="IPR003663">
    <property type="entry name" value="Sugar/inositol_transpt"/>
</dbReference>
<feature type="transmembrane region" description="Helical" evidence="9">
    <location>
        <begin position="337"/>
        <end position="358"/>
    </location>
</feature>